<keyword evidence="3" id="KW-0812">Transmembrane</keyword>
<dbReference type="InterPro" id="IPR036291">
    <property type="entry name" value="NAD(P)-bd_dom_sf"/>
</dbReference>
<accession>A0A8S0WND9</accession>
<name>A0A8S0WND9_CYCAE</name>
<evidence type="ECO:0000313" key="5">
    <source>
        <dbReference type="EMBL" id="CAA7261512.1"/>
    </source>
</evidence>
<gene>
    <name evidence="5" type="ORF">AAE3_LOCUS3692</name>
</gene>
<proteinExistence type="inferred from homology"/>
<feature type="transmembrane region" description="Helical" evidence="3">
    <location>
        <begin position="7"/>
        <end position="30"/>
    </location>
</feature>
<evidence type="ECO:0000256" key="3">
    <source>
        <dbReference type="SAM" id="Phobius"/>
    </source>
</evidence>
<evidence type="ECO:0000313" key="6">
    <source>
        <dbReference type="Proteomes" id="UP000467700"/>
    </source>
</evidence>
<reference evidence="5 6" key="1">
    <citation type="submission" date="2020-01" db="EMBL/GenBank/DDBJ databases">
        <authorList>
            <person name="Gupta K D."/>
        </authorList>
    </citation>
    <scope>NUCLEOTIDE SEQUENCE [LARGE SCALE GENOMIC DNA]</scope>
</reference>
<dbReference type="OrthoDB" id="10058185at2759"/>
<sequence length="530" mass="58633">MNKQQLLAAIARCGALFAAPFLLLGLYIHWNDKRLHTIPTSALYFSPKRVTPEEARATAKRVAEEEKSGTGVNEEVPPKTGRRYIVVGGGGFLGAWIAAKLLERGEDPRRIRLLDLHPPTNHVVKDALAAGLQFIKVDVTDRATLSAAFTAPWPRLPLEVTPPPLTVFHTAANIRFYERHLAFIDRSRPVNVGGTENVIEAAREAGAGVLVYTSSGSVCVKRTRFLLWPWETEPPYFVQVINDDDTRLPKRHDEFFSNYAATKIQAERLVRDADGLPTVDGVMRTGCIRPGNGIFGPRGDMLCGAYLVRQHNPTWIEPVVQSFVYVENCVVAHLLYEARLLEPANSPNPDIGGQAFCVADPGRIPTYGDVYKTLETLTDGETQFPSFSPTLMLLISFLIEGYYRLHYYFASQSWSAPLVRHLPEIKGDIINLQPALFALTNVHLIFDDSRARLPPSKGGLGYKGKWTTLEGLVKTVEEHKSGVGRSETRSGTAGVSFGFKRKTEKVVKAKENLVPEPITVVAPVEVLTAQ</sequence>
<comment type="similarity">
    <text evidence="1">Belongs to the 3-beta-HSD family.</text>
</comment>
<dbReference type="Proteomes" id="UP000467700">
    <property type="component" value="Unassembled WGS sequence"/>
</dbReference>
<feature type="domain" description="3-beta hydroxysteroid dehydrogenase/isomerase" evidence="4">
    <location>
        <begin position="85"/>
        <end position="362"/>
    </location>
</feature>
<dbReference type="GO" id="GO:0006694">
    <property type="term" value="P:steroid biosynthetic process"/>
    <property type="evidence" value="ECO:0007669"/>
    <property type="project" value="InterPro"/>
</dbReference>
<keyword evidence="6" id="KW-1185">Reference proteome</keyword>
<dbReference type="GO" id="GO:0016616">
    <property type="term" value="F:oxidoreductase activity, acting on the CH-OH group of donors, NAD or NADP as acceptor"/>
    <property type="evidence" value="ECO:0007669"/>
    <property type="project" value="InterPro"/>
</dbReference>
<dbReference type="Gene3D" id="3.40.50.720">
    <property type="entry name" value="NAD(P)-binding Rossmann-like Domain"/>
    <property type="match status" value="1"/>
</dbReference>
<dbReference type="EMBL" id="CACVBS010000033">
    <property type="protein sequence ID" value="CAA7261512.1"/>
    <property type="molecule type" value="Genomic_DNA"/>
</dbReference>
<dbReference type="InterPro" id="IPR050177">
    <property type="entry name" value="Lipid_A_modif_metabolic_enz"/>
</dbReference>
<keyword evidence="2" id="KW-0560">Oxidoreductase</keyword>
<dbReference type="PANTHER" id="PTHR43245:SF51">
    <property type="entry name" value="SHORT CHAIN DEHYDROGENASE_REDUCTASE FAMILY 42E, MEMBER 2"/>
    <property type="match status" value="1"/>
</dbReference>
<keyword evidence="3" id="KW-0472">Membrane</keyword>
<evidence type="ECO:0000256" key="2">
    <source>
        <dbReference type="ARBA" id="ARBA00023002"/>
    </source>
</evidence>
<evidence type="ECO:0000256" key="1">
    <source>
        <dbReference type="ARBA" id="ARBA00009219"/>
    </source>
</evidence>
<protein>
    <recommendedName>
        <fullName evidence="4">3-beta hydroxysteroid dehydrogenase/isomerase domain-containing protein</fullName>
    </recommendedName>
</protein>
<keyword evidence="3" id="KW-1133">Transmembrane helix</keyword>
<organism evidence="5 6">
    <name type="scientific">Cyclocybe aegerita</name>
    <name type="common">Black poplar mushroom</name>
    <name type="synonym">Agrocybe aegerita</name>
    <dbReference type="NCBI Taxonomy" id="1973307"/>
    <lineage>
        <taxon>Eukaryota</taxon>
        <taxon>Fungi</taxon>
        <taxon>Dikarya</taxon>
        <taxon>Basidiomycota</taxon>
        <taxon>Agaricomycotina</taxon>
        <taxon>Agaricomycetes</taxon>
        <taxon>Agaricomycetidae</taxon>
        <taxon>Agaricales</taxon>
        <taxon>Agaricineae</taxon>
        <taxon>Bolbitiaceae</taxon>
        <taxon>Cyclocybe</taxon>
    </lineage>
</organism>
<dbReference type="PANTHER" id="PTHR43245">
    <property type="entry name" value="BIFUNCTIONAL POLYMYXIN RESISTANCE PROTEIN ARNA"/>
    <property type="match status" value="1"/>
</dbReference>
<comment type="caution">
    <text evidence="5">The sequence shown here is derived from an EMBL/GenBank/DDBJ whole genome shotgun (WGS) entry which is preliminary data.</text>
</comment>
<dbReference type="InterPro" id="IPR002225">
    <property type="entry name" value="3Beta_OHSteriod_DH/Estase"/>
</dbReference>
<evidence type="ECO:0000259" key="4">
    <source>
        <dbReference type="Pfam" id="PF01073"/>
    </source>
</evidence>
<dbReference type="SUPFAM" id="SSF51735">
    <property type="entry name" value="NAD(P)-binding Rossmann-fold domains"/>
    <property type="match status" value="1"/>
</dbReference>
<dbReference type="Pfam" id="PF01073">
    <property type="entry name" value="3Beta_HSD"/>
    <property type="match status" value="1"/>
</dbReference>
<dbReference type="AlphaFoldDB" id="A0A8S0WND9"/>